<feature type="signal peptide" evidence="1">
    <location>
        <begin position="1"/>
        <end position="23"/>
    </location>
</feature>
<evidence type="ECO:0000313" key="2">
    <source>
        <dbReference type="EMBL" id="QPG05672.1"/>
    </source>
</evidence>
<dbReference type="AlphaFoldDB" id="A0A7S9DXJ2"/>
<keyword evidence="1" id="KW-0732">Signal</keyword>
<accession>A0A7S9DXJ2</accession>
<dbReference type="EMBL" id="CP064795">
    <property type="protein sequence ID" value="QPG05672.1"/>
    <property type="molecule type" value="Genomic_DNA"/>
</dbReference>
<evidence type="ECO:0008006" key="4">
    <source>
        <dbReference type="Google" id="ProtNLM"/>
    </source>
</evidence>
<dbReference type="KEGG" id="smaa:IT774_16645"/>
<evidence type="ECO:0000313" key="3">
    <source>
        <dbReference type="Proteomes" id="UP000595095"/>
    </source>
</evidence>
<feature type="chain" id="PRO_5032783509" description="Spore coat protein U domain-containing protein" evidence="1">
    <location>
        <begin position="24"/>
        <end position="293"/>
    </location>
</feature>
<reference evidence="2 3" key="1">
    <citation type="submission" date="2020-11" db="EMBL/GenBank/DDBJ databases">
        <title>Complete genome sequence for Salinimonas sp. strain G2-b.</title>
        <authorList>
            <person name="Park S.-J."/>
        </authorList>
    </citation>
    <scope>NUCLEOTIDE SEQUENCE [LARGE SCALE GENOMIC DNA]</scope>
    <source>
        <strain evidence="2 3">G2-b</strain>
    </source>
</reference>
<sequence>MWTKTSCLGLCLIILMLPLPAMAACEFGPLHLEPVGGQNRYDLFAPGPFSLITVFRVRSTIVGSGCEVEVILNLDGGEPALTGPEAQRLHFEWTGVKGYRQANSWKVILSELHPEALVQMRYGAGQWLPAGNYTGALSAHFNKPDVAAAYLLPPDSMEVNVWVPPVSKIQFYGLSQQHYDLDMGVLHSNKVINSAPKLWIQSNAAYRVVLKSQYQGRLRHQSDDSRWDIPYDTLFNNRTVDLRQSNAALSFLSASSGHSVPLQLTIGDTHNRPAGRYQDTLYISIEPLLSSPP</sequence>
<proteinExistence type="predicted"/>
<dbReference type="PROSITE" id="PS51257">
    <property type="entry name" value="PROKAR_LIPOPROTEIN"/>
    <property type="match status" value="1"/>
</dbReference>
<dbReference type="Proteomes" id="UP000595095">
    <property type="component" value="Chromosome"/>
</dbReference>
<keyword evidence="3" id="KW-1185">Reference proteome</keyword>
<protein>
    <recommendedName>
        <fullName evidence="4">Spore coat protein U domain-containing protein</fullName>
    </recommendedName>
</protein>
<dbReference type="RefSeq" id="WP_195810757.1">
    <property type="nucleotide sequence ID" value="NZ_CP064795.1"/>
</dbReference>
<organism evidence="2 3">
    <name type="scientific">Salinimonas marina</name>
    <dbReference type="NCBI Taxonomy" id="2785918"/>
    <lineage>
        <taxon>Bacteria</taxon>
        <taxon>Pseudomonadati</taxon>
        <taxon>Pseudomonadota</taxon>
        <taxon>Gammaproteobacteria</taxon>
        <taxon>Alteromonadales</taxon>
        <taxon>Alteromonadaceae</taxon>
        <taxon>Alteromonas/Salinimonas group</taxon>
        <taxon>Salinimonas</taxon>
    </lineage>
</organism>
<evidence type="ECO:0000256" key="1">
    <source>
        <dbReference type="SAM" id="SignalP"/>
    </source>
</evidence>
<name>A0A7S9DXJ2_9ALTE</name>
<gene>
    <name evidence="2" type="ORF">IT774_16645</name>
</gene>